<sequence>MDYLDYIGELPDSLAHKIILEIAAATARRCVLALGTKRFGEPTAACELQLNAIEDLQRLVRITIELNHASDWDALLKVR</sequence>
<evidence type="ECO:0000313" key="2">
    <source>
        <dbReference type="Proteomes" id="UP000464178"/>
    </source>
</evidence>
<name>A0A6P2DEI4_9BACT</name>
<organism evidence="1 2">
    <name type="scientific">Gemmata massiliana</name>
    <dbReference type="NCBI Taxonomy" id="1210884"/>
    <lineage>
        <taxon>Bacteria</taxon>
        <taxon>Pseudomonadati</taxon>
        <taxon>Planctomycetota</taxon>
        <taxon>Planctomycetia</taxon>
        <taxon>Gemmatales</taxon>
        <taxon>Gemmataceae</taxon>
        <taxon>Gemmata</taxon>
    </lineage>
</organism>
<gene>
    <name evidence="1" type="ORF">SOIL9_83420</name>
</gene>
<accession>A0A6P2DEI4</accession>
<protein>
    <submittedName>
        <fullName evidence="1">Uncharacterized protein</fullName>
    </submittedName>
</protein>
<dbReference type="EMBL" id="LR593886">
    <property type="protein sequence ID" value="VTR99965.1"/>
    <property type="molecule type" value="Genomic_DNA"/>
</dbReference>
<reference evidence="1 2" key="1">
    <citation type="submission" date="2019-05" db="EMBL/GenBank/DDBJ databases">
        <authorList>
            <consortium name="Science for Life Laboratories"/>
        </authorList>
    </citation>
    <scope>NUCLEOTIDE SEQUENCE [LARGE SCALE GENOMIC DNA]</scope>
    <source>
        <strain evidence="1">Soil9</strain>
    </source>
</reference>
<keyword evidence="2" id="KW-1185">Reference proteome</keyword>
<proteinExistence type="predicted"/>
<dbReference type="AlphaFoldDB" id="A0A6P2DEI4"/>
<dbReference type="KEGG" id="gms:SOIL9_83420"/>
<evidence type="ECO:0000313" key="1">
    <source>
        <dbReference type="EMBL" id="VTR99965.1"/>
    </source>
</evidence>
<dbReference type="Proteomes" id="UP000464178">
    <property type="component" value="Chromosome"/>
</dbReference>